<dbReference type="SUPFAM" id="SSF51735">
    <property type="entry name" value="NAD(P)-binding Rossmann-fold domains"/>
    <property type="match status" value="1"/>
</dbReference>
<keyword evidence="1 3" id="KW-0560">Oxidoreductase</keyword>
<proteinExistence type="inferred from homology"/>
<evidence type="ECO:0000259" key="4">
    <source>
        <dbReference type="Pfam" id="PF00389"/>
    </source>
</evidence>
<reference evidence="7" key="2">
    <citation type="submission" date="2021-11" db="EMBL/GenBank/DDBJ databases">
        <authorList>
            <consortium name="Genoscope - CEA"/>
            <person name="William W."/>
        </authorList>
    </citation>
    <scope>NUCLEOTIDE SEQUENCE</scope>
</reference>
<dbReference type="PANTHER" id="PTHR43333">
    <property type="entry name" value="2-HACID_DH_C DOMAIN-CONTAINING PROTEIN"/>
    <property type="match status" value="1"/>
</dbReference>
<evidence type="ECO:0000256" key="1">
    <source>
        <dbReference type="ARBA" id="ARBA00023002"/>
    </source>
</evidence>
<dbReference type="PANTHER" id="PTHR43333:SF1">
    <property type="entry name" value="D-ISOMER SPECIFIC 2-HYDROXYACID DEHYDROGENASE NAD-BINDING DOMAIN-CONTAINING PROTEIN"/>
    <property type="match status" value="1"/>
</dbReference>
<evidence type="ECO:0000256" key="2">
    <source>
        <dbReference type="ARBA" id="ARBA00023027"/>
    </source>
</evidence>
<keyword evidence="2" id="KW-0520">NAD</keyword>
<reference evidence="6" key="1">
    <citation type="submission" date="2021-01" db="EMBL/GenBank/DDBJ databases">
        <authorList>
            <person name="Corre E."/>
            <person name="Pelletier E."/>
            <person name="Niang G."/>
            <person name="Scheremetjew M."/>
            <person name="Finn R."/>
            <person name="Kale V."/>
            <person name="Holt S."/>
            <person name="Cochrane G."/>
            <person name="Meng A."/>
            <person name="Brown T."/>
            <person name="Cohen L."/>
        </authorList>
    </citation>
    <scope>NUCLEOTIDE SEQUENCE</scope>
    <source>
        <strain evidence="6">CCMP1756</strain>
    </source>
</reference>
<dbReference type="InterPro" id="IPR036291">
    <property type="entry name" value="NAD(P)-bd_dom_sf"/>
</dbReference>
<dbReference type="InterPro" id="IPR006139">
    <property type="entry name" value="D-isomer_2_OHA_DH_cat_dom"/>
</dbReference>
<dbReference type="Pfam" id="PF02826">
    <property type="entry name" value="2-Hacid_dh_C"/>
    <property type="match status" value="1"/>
</dbReference>
<dbReference type="EMBL" id="HBIW01021435">
    <property type="protein sequence ID" value="CAE0703014.1"/>
    <property type="molecule type" value="Transcribed_RNA"/>
</dbReference>
<dbReference type="SUPFAM" id="SSF52283">
    <property type="entry name" value="Formate/glycerate dehydrogenase catalytic domain-like"/>
    <property type="match status" value="1"/>
</dbReference>
<sequence>MRRAASQLVRRAMSTKRIGVLVKDNHAAWPPRLKDCDAELINAATSEELQAKASSIDALVWVPGVAAAEVTQAFETLKPQWVHSFPAGVDGLSGFLSSDALQARQVPVTNGKGAFSSSLAEYVIAAIMHFTKRVPRCLANQKEKKWDPFVMDVVAGKTVGFVGYGHIAQQTAVLCKALGMRVIACRRSSGGEDVVVPSQTYSPNERLKLFAEADYVVCSLPGTAATQDFCGAQEFGAMKSTGVFVSLGRGAAVDEDALVDVLQKGQIRGAALDVFKEEPLPSSSPLWALGDRIWITAHNADLTEDYFDLGWAVFADNYRSFASGEPLKTPIEVSRGY</sequence>
<dbReference type="OrthoDB" id="298012at2759"/>
<dbReference type="CDD" id="cd05300">
    <property type="entry name" value="2-Hacid_dh_1"/>
    <property type="match status" value="1"/>
</dbReference>
<feature type="domain" description="D-isomer specific 2-hydroxyacid dehydrogenase catalytic" evidence="4">
    <location>
        <begin position="21"/>
        <end position="330"/>
    </location>
</feature>
<dbReference type="Gene3D" id="3.40.50.720">
    <property type="entry name" value="NAD(P)-binding Rossmann-like Domain"/>
    <property type="match status" value="2"/>
</dbReference>
<organism evidence="6">
    <name type="scientific">Pelagomonas calceolata</name>
    <dbReference type="NCBI Taxonomy" id="35677"/>
    <lineage>
        <taxon>Eukaryota</taxon>
        <taxon>Sar</taxon>
        <taxon>Stramenopiles</taxon>
        <taxon>Ochrophyta</taxon>
        <taxon>Pelagophyceae</taxon>
        <taxon>Pelagomonadales</taxon>
        <taxon>Pelagomonadaceae</taxon>
        <taxon>Pelagomonas</taxon>
    </lineage>
</organism>
<accession>A0A7S4EC25</accession>
<protein>
    <recommendedName>
        <fullName evidence="9">D-isomer specific 2-hydroxyacid dehydrogenase NAD-binding domain-containing protein</fullName>
    </recommendedName>
</protein>
<dbReference type="EMBL" id="CAKKNE010000002">
    <property type="protein sequence ID" value="CAH0369230.1"/>
    <property type="molecule type" value="Genomic_DNA"/>
</dbReference>
<dbReference type="AlphaFoldDB" id="A0A7S4EC25"/>
<dbReference type="GO" id="GO:0051287">
    <property type="term" value="F:NAD binding"/>
    <property type="evidence" value="ECO:0007669"/>
    <property type="project" value="InterPro"/>
</dbReference>
<comment type="similarity">
    <text evidence="3">Belongs to the D-isomer specific 2-hydroxyacid dehydrogenase family.</text>
</comment>
<keyword evidence="8" id="KW-1185">Reference proteome</keyword>
<dbReference type="GO" id="GO:0016616">
    <property type="term" value="F:oxidoreductase activity, acting on the CH-OH group of donors, NAD or NADP as acceptor"/>
    <property type="evidence" value="ECO:0007669"/>
    <property type="project" value="InterPro"/>
</dbReference>
<evidence type="ECO:0000256" key="3">
    <source>
        <dbReference type="RuleBase" id="RU003719"/>
    </source>
</evidence>
<gene>
    <name evidence="6" type="ORF">PCAL00307_LOCUS18461</name>
    <name evidence="7" type="ORF">PECAL_2P23450</name>
</gene>
<dbReference type="Proteomes" id="UP000789595">
    <property type="component" value="Unassembled WGS sequence"/>
</dbReference>
<evidence type="ECO:0008006" key="9">
    <source>
        <dbReference type="Google" id="ProtNLM"/>
    </source>
</evidence>
<dbReference type="Pfam" id="PF00389">
    <property type="entry name" value="2-Hacid_dh"/>
    <property type="match status" value="1"/>
</dbReference>
<dbReference type="InterPro" id="IPR006140">
    <property type="entry name" value="D-isomer_DH_NAD-bd"/>
</dbReference>
<evidence type="ECO:0000313" key="8">
    <source>
        <dbReference type="Proteomes" id="UP000789595"/>
    </source>
</evidence>
<evidence type="ECO:0000313" key="6">
    <source>
        <dbReference type="EMBL" id="CAE0703014.1"/>
    </source>
</evidence>
<evidence type="ECO:0000313" key="7">
    <source>
        <dbReference type="EMBL" id="CAH0369230.1"/>
    </source>
</evidence>
<feature type="domain" description="D-isomer specific 2-hydroxyacid dehydrogenase NAD-binding" evidence="5">
    <location>
        <begin position="124"/>
        <end position="300"/>
    </location>
</feature>
<name>A0A7S4EC25_9STRA</name>
<evidence type="ECO:0000259" key="5">
    <source>
        <dbReference type="Pfam" id="PF02826"/>
    </source>
</evidence>